<name>C0ZUB6_RHOE4</name>
<proteinExistence type="predicted"/>
<dbReference type="KEGG" id="rer:RER_58240"/>
<dbReference type="PATRIC" id="fig|234621.6.peg.6409"/>
<gene>
    <name evidence="1" type="ordered locus">RER_58240</name>
</gene>
<evidence type="ECO:0000313" key="1">
    <source>
        <dbReference type="EMBL" id="BAH36532.1"/>
    </source>
</evidence>
<organism evidence="1 2">
    <name type="scientific">Rhodococcus erythropolis (strain PR4 / NBRC 100887)</name>
    <dbReference type="NCBI Taxonomy" id="234621"/>
    <lineage>
        <taxon>Bacteria</taxon>
        <taxon>Bacillati</taxon>
        <taxon>Actinomycetota</taxon>
        <taxon>Actinomycetes</taxon>
        <taxon>Mycobacteriales</taxon>
        <taxon>Nocardiaceae</taxon>
        <taxon>Rhodococcus</taxon>
        <taxon>Rhodococcus erythropolis group</taxon>
    </lineage>
</organism>
<sequence>MNGPGAVPIVVCVWDGLTYPGIDCSLRSPKFLKAVPPLWQVPLSGLFATIESAHPVFEAISDEATTSSRGHSVRLSVWLNKNKQTLFLAGDRMIDGDRYLAPQHDLPPIDPSRLTAINWDGVNFRVESQTSQRKPESIQAFMSSYLRAEEQFDVLIDDDRSGEASDLVGLQVDRSELVVTLVHCKYSSAVIPGARLADLYEVCLV</sequence>
<reference evidence="1 2" key="2">
    <citation type="journal article" date="2006" name="Environ. Microbiol.">
        <title>Sequence analysis of three plasmids harboured in Rhodococcus erythropolis strain PR4.</title>
        <authorList>
            <person name="Sekine M."/>
            <person name="Tanikawa S."/>
            <person name="Omata S."/>
            <person name="Saito M."/>
            <person name="Fujisawa T."/>
            <person name="Tsukatani N."/>
            <person name="Tajima T."/>
            <person name="Sekigawa T."/>
            <person name="Kosugi H."/>
            <person name="Matsuo Y."/>
            <person name="Nishiko R."/>
            <person name="Imamura K."/>
            <person name="Ito M."/>
            <person name="Narita H."/>
            <person name="Tago S."/>
            <person name="Fujita N."/>
            <person name="Harayama S."/>
        </authorList>
    </citation>
    <scope>NUCLEOTIDE SEQUENCE [LARGE SCALE GENOMIC DNA]</scope>
    <source>
        <strain evidence="2">PR4 / NBRC 100887</strain>
    </source>
</reference>
<dbReference type="AlphaFoldDB" id="C0ZUB6"/>
<dbReference type="EMBL" id="AP008957">
    <property type="protein sequence ID" value="BAH36532.1"/>
    <property type="molecule type" value="Genomic_DNA"/>
</dbReference>
<protein>
    <submittedName>
        <fullName evidence="1">Uncharacterized protein</fullName>
    </submittedName>
</protein>
<dbReference type="Proteomes" id="UP000002204">
    <property type="component" value="Chromosome"/>
</dbReference>
<dbReference type="eggNOG" id="COG1061">
    <property type="taxonomic scope" value="Bacteria"/>
</dbReference>
<dbReference type="HOGENOM" id="CLU_1336645_0_0_11"/>
<accession>C0ZUB6</accession>
<reference evidence="2" key="1">
    <citation type="submission" date="2005-03" db="EMBL/GenBank/DDBJ databases">
        <title>Comparison of the complete genome sequences of Rhodococcus erythropolis PR4 and Rhodococcus opacus B4.</title>
        <authorList>
            <person name="Takarada H."/>
            <person name="Sekine M."/>
            <person name="Hosoyama A."/>
            <person name="Yamada R."/>
            <person name="Fujisawa T."/>
            <person name="Omata S."/>
            <person name="Shimizu A."/>
            <person name="Tsukatani N."/>
            <person name="Tanikawa S."/>
            <person name="Fujita N."/>
            <person name="Harayama S."/>
        </authorList>
    </citation>
    <scope>NUCLEOTIDE SEQUENCE [LARGE SCALE GENOMIC DNA]</scope>
    <source>
        <strain evidence="2">PR4 / NBRC 100887</strain>
    </source>
</reference>
<evidence type="ECO:0000313" key="2">
    <source>
        <dbReference type="Proteomes" id="UP000002204"/>
    </source>
</evidence>